<dbReference type="EMBL" id="CAEZXB010000002">
    <property type="protein sequence ID" value="CAB4667245.1"/>
    <property type="molecule type" value="Genomic_DNA"/>
</dbReference>
<evidence type="ECO:0000256" key="1">
    <source>
        <dbReference type="SAM" id="Phobius"/>
    </source>
</evidence>
<feature type="transmembrane region" description="Helical" evidence="1">
    <location>
        <begin position="24"/>
        <end position="45"/>
    </location>
</feature>
<evidence type="ECO:0000313" key="4">
    <source>
        <dbReference type="EMBL" id="CAB4840161.1"/>
    </source>
</evidence>
<evidence type="ECO:0000313" key="3">
    <source>
        <dbReference type="EMBL" id="CAB4685228.1"/>
    </source>
</evidence>
<protein>
    <submittedName>
        <fullName evidence="2">Unannotated protein</fullName>
    </submittedName>
</protein>
<keyword evidence="1" id="KW-1133">Transmembrane helix</keyword>
<accession>A0A6J6M3D9</accession>
<evidence type="ECO:0000313" key="2">
    <source>
        <dbReference type="EMBL" id="CAB4667245.1"/>
    </source>
</evidence>
<keyword evidence="1" id="KW-0472">Membrane</keyword>
<proteinExistence type="predicted"/>
<gene>
    <name evidence="2" type="ORF">UFOPK2342_00208</name>
    <name evidence="3" type="ORF">UFOPK2423_00212</name>
    <name evidence="4" type="ORF">UFOPK3266_00070</name>
    <name evidence="5" type="ORF">UFOPK4367_01039</name>
</gene>
<dbReference type="EMBL" id="CAEZXN010000003">
    <property type="protein sequence ID" value="CAB4685228.1"/>
    <property type="molecule type" value="Genomic_DNA"/>
</dbReference>
<name>A0A6J6M3D9_9ZZZZ</name>
<reference evidence="2" key="1">
    <citation type="submission" date="2020-05" db="EMBL/GenBank/DDBJ databases">
        <authorList>
            <person name="Chiriac C."/>
            <person name="Salcher M."/>
            <person name="Ghai R."/>
            <person name="Kavagutti S V."/>
        </authorList>
    </citation>
    <scope>NUCLEOTIDE SEQUENCE</scope>
</reference>
<dbReference type="EMBL" id="CAFBRC010000068">
    <property type="protein sequence ID" value="CAB5076587.1"/>
    <property type="molecule type" value="Genomic_DNA"/>
</dbReference>
<dbReference type="EMBL" id="CAFBAA010000001">
    <property type="protein sequence ID" value="CAB4840161.1"/>
    <property type="molecule type" value="Genomic_DNA"/>
</dbReference>
<keyword evidence="1" id="KW-0812">Transmembrane</keyword>
<organism evidence="2">
    <name type="scientific">freshwater metagenome</name>
    <dbReference type="NCBI Taxonomy" id="449393"/>
    <lineage>
        <taxon>unclassified sequences</taxon>
        <taxon>metagenomes</taxon>
        <taxon>ecological metagenomes</taxon>
    </lineage>
</organism>
<sequence>MNFLNGTHTIILAEVDESKVTPGAVGSIVMGLLCVATALLLRNFYKRLRRLRKDQ</sequence>
<dbReference type="AlphaFoldDB" id="A0A6J6M3D9"/>
<evidence type="ECO:0000313" key="5">
    <source>
        <dbReference type="EMBL" id="CAB5076587.1"/>
    </source>
</evidence>